<dbReference type="InterPro" id="IPR013320">
    <property type="entry name" value="ConA-like_dom_sf"/>
</dbReference>
<dbReference type="PANTHER" id="PTHR42812:SF12">
    <property type="entry name" value="BETA-XYLOSIDASE-RELATED"/>
    <property type="match status" value="1"/>
</dbReference>
<evidence type="ECO:0000256" key="3">
    <source>
        <dbReference type="ARBA" id="ARBA00023295"/>
    </source>
</evidence>
<sequence>MIHNPILRGFCPDPSIIRVGEDYYIATSTFEWWPGVKLFHSRDLKHWEQLPSPLNRMSQLNMIGDPTSGGIWAPCLSYDKGVFYLVYTDVKTKKGRYYNNHNYMIQTEDIRGEWSEPVYLNSTGFDPSLFHDRDGKKYLVNMRNGFKGILVQEYDPVNRKLVGEIQNIFPGTEAGFTEGPHLYRIGEWYYLIVAEGGTGYGHCVTQARSRNIWGPYEVDPENPMLSSKTEEEGILKKCGHADFTDTPYGEWYMVHLCARPPKGSTSCLLGRETAIQKVYWSQDGWLRLSHGGNRAAEYVEEPADTKEYTFPVRPIRDNFDNEKLDLTYVSPRIPLGDKASLMERKGYLRLYGQESMNSLHRVTLVALKQSEYQVRVETSLEFYPTHPEQLAGLTYFYDVMNFYIFGKTVDESGQEVLVLLKSDTGVITDEITPIPLKPDSALYLKIMTNEVGDMAHFFYSENSLNWNEAGSGFRSDILTDEHCRGFTGAHFGMYCHDMTGGEVFADFDYFEYENLQVTE</sequence>
<organism evidence="8 9">
    <name type="scientific">Anaerocolumna sedimenticola</name>
    <dbReference type="NCBI Taxonomy" id="2696063"/>
    <lineage>
        <taxon>Bacteria</taxon>
        <taxon>Bacillati</taxon>
        <taxon>Bacillota</taxon>
        <taxon>Clostridia</taxon>
        <taxon>Lachnospirales</taxon>
        <taxon>Lachnospiraceae</taxon>
        <taxon>Anaerocolumna</taxon>
    </lineage>
</organism>
<feature type="domain" description="Beta-xylosidase C-terminal Concanavalin A-like" evidence="7">
    <location>
        <begin position="316"/>
        <end position="513"/>
    </location>
</feature>
<evidence type="ECO:0000313" key="8">
    <source>
        <dbReference type="EMBL" id="QHQ59424.1"/>
    </source>
</evidence>
<dbReference type="KEGG" id="anr:Ana3638_00270"/>
<evidence type="ECO:0000313" key="9">
    <source>
        <dbReference type="Proteomes" id="UP000464314"/>
    </source>
</evidence>
<evidence type="ECO:0000256" key="6">
    <source>
        <dbReference type="RuleBase" id="RU361187"/>
    </source>
</evidence>
<dbReference type="Pfam" id="PF04616">
    <property type="entry name" value="Glyco_hydro_43"/>
    <property type="match status" value="1"/>
</dbReference>
<dbReference type="Gene3D" id="2.60.120.200">
    <property type="match status" value="1"/>
</dbReference>
<dbReference type="InterPro" id="IPR051795">
    <property type="entry name" value="Glycosyl_Hydrlase_43"/>
</dbReference>
<dbReference type="InterPro" id="IPR041542">
    <property type="entry name" value="GH43_C2"/>
</dbReference>
<evidence type="ECO:0000256" key="2">
    <source>
        <dbReference type="ARBA" id="ARBA00022801"/>
    </source>
</evidence>
<evidence type="ECO:0000256" key="5">
    <source>
        <dbReference type="PIRSR" id="PIRSR606710-2"/>
    </source>
</evidence>
<reference evidence="8 9" key="1">
    <citation type="submission" date="2020-01" db="EMBL/GenBank/DDBJ databases">
        <title>Genome analysis of Anaerocolumna sp. CBA3638.</title>
        <authorList>
            <person name="Kim J."/>
            <person name="Roh S.W."/>
        </authorList>
    </citation>
    <scope>NUCLEOTIDE SEQUENCE [LARGE SCALE GENOMIC DNA]</scope>
    <source>
        <strain evidence="8 9">CBA3638</strain>
    </source>
</reference>
<dbReference type="PANTHER" id="PTHR42812">
    <property type="entry name" value="BETA-XYLOSIDASE"/>
    <property type="match status" value="1"/>
</dbReference>
<dbReference type="GO" id="GO:0005975">
    <property type="term" value="P:carbohydrate metabolic process"/>
    <property type="evidence" value="ECO:0007669"/>
    <property type="project" value="InterPro"/>
</dbReference>
<evidence type="ECO:0000259" key="7">
    <source>
        <dbReference type="Pfam" id="PF17851"/>
    </source>
</evidence>
<dbReference type="AlphaFoldDB" id="A0A6P1TE40"/>
<evidence type="ECO:0000256" key="1">
    <source>
        <dbReference type="ARBA" id="ARBA00009865"/>
    </source>
</evidence>
<dbReference type="SUPFAM" id="SSF75005">
    <property type="entry name" value="Arabinanase/levansucrase/invertase"/>
    <property type="match status" value="1"/>
</dbReference>
<accession>A0A6P1TE40</accession>
<dbReference type="SUPFAM" id="SSF49899">
    <property type="entry name" value="Concanavalin A-like lectins/glucanases"/>
    <property type="match status" value="1"/>
</dbReference>
<feature type="active site" description="Proton donor" evidence="4">
    <location>
        <position position="178"/>
    </location>
</feature>
<dbReference type="GO" id="GO:0004553">
    <property type="term" value="F:hydrolase activity, hydrolyzing O-glycosyl compounds"/>
    <property type="evidence" value="ECO:0007669"/>
    <property type="project" value="InterPro"/>
</dbReference>
<dbReference type="InterPro" id="IPR006710">
    <property type="entry name" value="Glyco_hydro_43"/>
</dbReference>
<proteinExistence type="inferred from homology"/>
<feature type="site" description="Important for catalytic activity, responsible for pKa modulation of the active site Glu and correct orientation of both the proton donor and substrate" evidence="5">
    <location>
        <position position="126"/>
    </location>
</feature>
<dbReference type="EMBL" id="CP048000">
    <property type="protein sequence ID" value="QHQ59424.1"/>
    <property type="molecule type" value="Genomic_DNA"/>
</dbReference>
<dbReference type="Gene3D" id="2.115.10.20">
    <property type="entry name" value="Glycosyl hydrolase domain, family 43"/>
    <property type="match status" value="1"/>
</dbReference>
<keyword evidence="3 6" id="KW-0326">Glycosidase</keyword>
<dbReference type="CDD" id="cd09000">
    <property type="entry name" value="GH43_SXA-like"/>
    <property type="match status" value="1"/>
</dbReference>
<dbReference type="RefSeq" id="WP_161835996.1">
    <property type="nucleotide sequence ID" value="NZ_CP048000.1"/>
</dbReference>
<gene>
    <name evidence="8" type="ORF">Ana3638_00270</name>
</gene>
<evidence type="ECO:0000256" key="4">
    <source>
        <dbReference type="PIRSR" id="PIRSR606710-1"/>
    </source>
</evidence>
<protein>
    <submittedName>
        <fullName evidence="8">Family 43 glycosylhydrolase</fullName>
    </submittedName>
</protein>
<comment type="similarity">
    <text evidence="1 6">Belongs to the glycosyl hydrolase 43 family.</text>
</comment>
<feature type="active site" description="Proton acceptor" evidence="4">
    <location>
        <position position="13"/>
    </location>
</feature>
<dbReference type="Pfam" id="PF17851">
    <property type="entry name" value="GH43_C2"/>
    <property type="match status" value="1"/>
</dbReference>
<dbReference type="InterPro" id="IPR023296">
    <property type="entry name" value="Glyco_hydro_beta-prop_sf"/>
</dbReference>
<keyword evidence="2 6" id="KW-0378">Hydrolase</keyword>
<name>A0A6P1TE40_9FIRM</name>
<dbReference type="Proteomes" id="UP000464314">
    <property type="component" value="Chromosome"/>
</dbReference>
<keyword evidence="9" id="KW-1185">Reference proteome</keyword>